<dbReference type="RefSeq" id="WP_025227316.1">
    <property type="nucleotide sequence ID" value="NZ_CP007139.1"/>
</dbReference>
<dbReference type="PIRSF" id="PIRSF016838">
    <property type="entry name" value="PafC"/>
    <property type="match status" value="1"/>
</dbReference>
<dbReference type="KEGG" id="fgi:OP10G_0665"/>
<dbReference type="STRING" id="661478.OP10G_0665"/>
<dbReference type="HOGENOM" id="CLU_041141_5_2_0"/>
<dbReference type="InterPro" id="IPR057727">
    <property type="entry name" value="WCX_dom"/>
</dbReference>
<evidence type="ECO:0000259" key="2">
    <source>
        <dbReference type="Pfam" id="PF25583"/>
    </source>
</evidence>
<dbReference type="EMBL" id="CP007139">
    <property type="protein sequence ID" value="AIE84033.1"/>
    <property type="molecule type" value="Genomic_DNA"/>
</dbReference>
<name>A0A068NKE4_FIMGI</name>
<evidence type="ECO:0000313" key="4">
    <source>
        <dbReference type="Proteomes" id="UP000027982"/>
    </source>
</evidence>
<dbReference type="Gene3D" id="1.10.10.10">
    <property type="entry name" value="Winged helix-like DNA-binding domain superfamily/Winged helix DNA-binding domain"/>
    <property type="match status" value="1"/>
</dbReference>
<dbReference type="Pfam" id="PF25583">
    <property type="entry name" value="WCX"/>
    <property type="match status" value="1"/>
</dbReference>
<reference evidence="3 4" key="1">
    <citation type="journal article" date="2014" name="PLoS ONE">
        <title>The first complete genome sequence of the class fimbriimonadia in the phylum armatimonadetes.</title>
        <authorList>
            <person name="Hu Z.Y."/>
            <person name="Wang Y.Z."/>
            <person name="Im W.T."/>
            <person name="Wang S.Y."/>
            <person name="Zhao G.P."/>
            <person name="Zheng H.J."/>
            <person name="Quan Z.X."/>
        </authorList>
    </citation>
    <scope>NUCLEOTIDE SEQUENCE [LARGE SCALE GENOMIC DNA]</scope>
    <source>
        <strain evidence="3">Gsoil 348</strain>
    </source>
</reference>
<dbReference type="InterPro" id="IPR028349">
    <property type="entry name" value="PafC-like"/>
</dbReference>
<proteinExistence type="predicted"/>
<sequence length="318" mass="35641">MVRYPPAGWGDRLLTRVERLTALLVLLHDRKRTAETLSDELGVARRTVLRDVQSLTAMGVPVIALSGPNGGYEIPRDATLAPLHLTWREALLLTLAVEGLAKMSDTPFRADRASLVAKLRSIMPESQRDRVAAILDRVELEVPARPQRTPLLEPLLQLAGGWAEIEYDGERRVVRIDRLFADRGLWYVDTIGNGKSRRFRADRITAAVPCPPPERIEEPLPYDDPSHPLVRVRLSPKGVRRAQSDPNLGPHLPENGELAFRCPPDELEWYARYFAGFGEDALVEAPRELIQRILENAKRIESQYAFEGSELAPRASGS</sequence>
<dbReference type="Pfam" id="PF08279">
    <property type="entry name" value="HTH_11"/>
    <property type="match status" value="1"/>
</dbReference>
<dbReference type="AlphaFoldDB" id="A0A068NKE4"/>
<dbReference type="InterPro" id="IPR013196">
    <property type="entry name" value="HTH_11"/>
</dbReference>
<dbReference type="PANTHER" id="PTHR34580">
    <property type="match status" value="1"/>
</dbReference>
<dbReference type="eggNOG" id="COG2378">
    <property type="taxonomic scope" value="Bacteria"/>
</dbReference>
<evidence type="ECO:0000259" key="1">
    <source>
        <dbReference type="Pfam" id="PF08279"/>
    </source>
</evidence>
<gene>
    <name evidence="3" type="ORF">OP10G_0665</name>
</gene>
<keyword evidence="4" id="KW-1185">Reference proteome</keyword>
<dbReference type="InterPro" id="IPR036388">
    <property type="entry name" value="WH-like_DNA-bd_sf"/>
</dbReference>
<evidence type="ECO:0000313" key="3">
    <source>
        <dbReference type="EMBL" id="AIE84033.1"/>
    </source>
</evidence>
<dbReference type="OrthoDB" id="9815009at2"/>
<protein>
    <submittedName>
        <fullName evidence="3">Helix-turn-helix, type 11 domain protein</fullName>
    </submittedName>
</protein>
<feature type="domain" description="WCX" evidence="2">
    <location>
        <begin position="229"/>
        <end position="300"/>
    </location>
</feature>
<dbReference type="SUPFAM" id="SSF46785">
    <property type="entry name" value="Winged helix' DNA-binding domain"/>
    <property type="match status" value="1"/>
</dbReference>
<dbReference type="Proteomes" id="UP000027982">
    <property type="component" value="Chromosome"/>
</dbReference>
<organism evidence="3 4">
    <name type="scientific">Fimbriimonas ginsengisoli Gsoil 348</name>
    <dbReference type="NCBI Taxonomy" id="661478"/>
    <lineage>
        <taxon>Bacteria</taxon>
        <taxon>Bacillati</taxon>
        <taxon>Armatimonadota</taxon>
        <taxon>Fimbriimonadia</taxon>
        <taxon>Fimbriimonadales</taxon>
        <taxon>Fimbriimonadaceae</taxon>
        <taxon>Fimbriimonas</taxon>
    </lineage>
</organism>
<feature type="domain" description="Helix-turn-helix type 11" evidence="1">
    <location>
        <begin position="19"/>
        <end position="72"/>
    </location>
</feature>
<dbReference type="PANTHER" id="PTHR34580:SF3">
    <property type="entry name" value="PROTEIN PAFB"/>
    <property type="match status" value="1"/>
</dbReference>
<dbReference type="InterPro" id="IPR051534">
    <property type="entry name" value="CBASS_pafABC_assoc_protein"/>
</dbReference>
<dbReference type="InterPro" id="IPR036390">
    <property type="entry name" value="WH_DNA-bd_sf"/>
</dbReference>
<accession>A0A068NKE4</accession>